<dbReference type="InterPro" id="IPR055414">
    <property type="entry name" value="LRR_R13L4/SHOC2-like"/>
</dbReference>
<evidence type="ECO:0000256" key="2">
    <source>
        <dbReference type="ARBA" id="ARBA00022614"/>
    </source>
</evidence>
<keyword evidence="3" id="KW-0677">Repeat</keyword>
<dbReference type="InterPro" id="IPR027417">
    <property type="entry name" value="P-loop_NTPase"/>
</dbReference>
<feature type="domain" description="Disease resistance N-terminal" evidence="7">
    <location>
        <begin position="5"/>
        <end position="87"/>
    </location>
</feature>
<evidence type="ECO:0000313" key="10">
    <source>
        <dbReference type="EMBL" id="KAF3324808.1"/>
    </source>
</evidence>
<evidence type="ECO:0000256" key="4">
    <source>
        <dbReference type="ARBA" id="ARBA00022741"/>
    </source>
</evidence>
<protein>
    <submittedName>
        <fullName evidence="10">Disease resistance protein RPP13-like protein</fullName>
    </submittedName>
</protein>
<keyword evidence="5" id="KW-0611">Plant defense</keyword>
<dbReference type="GO" id="GO:0042742">
    <property type="term" value="P:defense response to bacterium"/>
    <property type="evidence" value="ECO:0007669"/>
    <property type="project" value="UniProtKB-ARBA"/>
</dbReference>
<keyword evidence="2" id="KW-0433">Leucine-rich repeat</keyword>
<dbReference type="Pfam" id="PF23598">
    <property type="entry name" value="LRR_14"/>
    <property type="match status" value="1"/>
</dbReference>
<dbReference type="FunFam" id="1.10.10.10:FF:000322">
    <property type="entry name" value="Probable disease resistance protein At1g63360"/>
    <property type="match status" value="1"/>
</dbReference>
<dbReference type="Gene3D" id="1.20.5.4130">
    <property type="match status" value="1"/>
</dbReference>
<dbReference type="GO" id="GO:0002758">
    <property type="term" value="P:innate immune response-activating signaling pathway"/>
    <property type="evidence" value="ECO:0007669"/>
    <property type="project" value="UniProtKB-ARBA"/>
</dbReference>
<feature type="domain" description="NB-ARC" evidence="6">
    <location>
        <begin position="169"/>
        <end position="354"/>
    </location>
</feature>
<dbReference type="PRINTS" id="PR00364">
    <property type="entry name" value="DISEASERSIST"/>
</dbReference>
<dbReference type="InterPro" id="IPR036388">
    <property type="entry name" value="WH-like_DNA-bd_sf"/>
</dbReference>
<dbReference type="Pfam" id="PF00931">
    <property type="entry name" value="NB-ARC"/>
    <property type="match status" value="1"/>
</dbReference>
<evidence type="ECO:0000256" key="5">
    <source>
        <dbReference type="ARBA" id="ARBA00022821"/>
    </source>
</evidence>
<dbReference type="GO" id="GO:0043531">
    <property type="term" value="F:ADP binding"/>
    <property type="evidence" value="ECO:0007669"/>
    <property type="project" value="InterPro"/>
</dbReference>
<sequence>MAQAIVSHTVNKLEDLMRGDSASLYGMNDDIHWMKRELKKLLCFLKDGDAKQIRDREVKSWIKDVIAAAHGVEDLVDSYLFRASRFPHYFSSIHSRRSFFKKVDEIKQKINGLSAQRLTLGLVNLGARRYIPEQIVDPEAQSRECVYVDGDDDDDVNTSIVGFGEERKAIIGQLKISLDRLLVLSLVGVGGVGKTTLARSIYQSADIKRMFVCRAWVSVTKHCTVTDILKNTIKELVTSPKKIKGQTLSKCLKLIIDEAKDDHNLESWNEEDIKSALHELIKLKGKCLIVMDDVHRKEIWERIQTAIVTTDNGSRVLLTARSIEVGIFVGLHTNPHELCVLNENESKLLFLKSIYPDEIVHEFMDDLKEVSERLLRICGGLPMHLVLLGSLLSRKAKIVGAWSKVLEALTLQSNDILGLCYDELPLELKPCFLYLRAFEEGSEIKASQLKRLWMAESLVLYKEGNQEREQIANQYIEELSKRSLVQVTRRKYNGNPSRILVHRLLHELCNKVIKENNFLNVEGRRSKNPPAALDPTVTTARRLAFHGAIPNTYFDPVTSDLTTPSLRTFMCSGSAKLQHRLGQHLEGLKLLTVINVEGEKRLTTIPSEISNLIHLRYLRWIVHSNHGVKTLPSLENLHNLQTLATNATITIEDGPEGLKSIRCLTHAKCGYLVAKQLIKLTSLRRLKITFNETVILNPFEKQRTLESLSLYGEEGSIPMEAFTVFPALHKLKIYGILTDAKPLPAHTVFPQYLKKLTLAFSCLTKDPMPTLEKLPNLMILSLEDKVYDGKSMVCSEGGFPRLLWLVLKKLEKLEDWEVAYGAMKKLRSLTIEGCRRLKMLPEGLQHINSLKEIKLIQMGNMVVIE</sequence>
<dbReference type="InterPro" id="IPR032675">
    <property type="entry name" value="LRR_dom_sf"/>
</dbReference>
<gene>
    <name evidence="10" type="ORF">FCM35_KLT10965</name>
</gene>
<dbReference type="InterPro" id="IPR038005">
    <property type="entry name" value="RX-like_CC"/>
</dbReference>
<evidence type="ECO:0000256" key="3">
    <source>
        <dbReference type="ARBA" id="ARBA00022737"/>
    </source>
</evidence>
<dbReference type="InterPro" id="IPR044974">
    <property type="entry name" value="Disease_R_plants"/>
</dbReference>
<keyword evidence="4" id="KW-0547">Nucleotide-binding</keyword>
<dbReference type="SUPFAM" id="SSF52540">
    <property type="entry name" value="P-loop containing nucleoside triphosphate hydrolases"/>
    <property type="match status" value="1"/>
</dbReference>
<dbReference type="InterPro" id="IPR041118">
    <property type="entry name" value="Rx_N"/>
</dbReference>
<dbReference type="Proteomes" id="UP000623129">
    <property type="component" value="Unassembled WGS sequence"/>
</dbReference>
<dbReference type="Pfam" id="PF23559">
    <property type="entry name" value="WHD_DRP"/>
    <property type="match status" value="1"/>
</dbReference>
<evidence type="ECO:0000259" key="6">
    <source>
        <dbReference type="Pfam" id="PF00931"/>
    </source>
</evidence>
<evidence type="ECO:0000313" key="11">
    <source>
        <dbReference type="Proteomes" id="UP000623129"/>
    </source>
</evidence>
<dbReference type="Gene3D" id="1.10.10.10">
    <property type="entry name" value="Winged helix-like DNA-binding domain superfamily/Winged helix DNA-binding domain"/>
    <property type="match status" value="1"/>
</dbReference>
<feature type="domain" description="Disease resistance R13L4/SHOC-2-like LRR" evidence="9">
    <location>
        <begin position="575"/>
        <end position="855"/>
    </location>
</feature>
<proteinExistence type="inferred from homology"/>
<accession>A0A833VJ16</accession>
<dbReference type="InterPro" id="IPR058922">
    <property type="entry name" value="WHD_DRP"/>
</dbReference>
<dbReference type="Pfam" id="PF18052">
    <property type="entry name" value="Rx_N"/>
    <property type="match status" value="1"/>
</dbReference>
<dbReference type="Gene3D" id="3.40.50.300">
    <property type="entry name" value="P-loop containing nucleotide triphosphate hydrolases"/>
    <property type="match status" value="1"/>
</dbReference>
<evidence type="ECO:0000259" key="8">
    <source>
        <dbReference type="Pfam" id="PF23559"/>
    </source>
</evidence>
<evidence type="ECO:0000256" key="1">
    <source>
        <dbReference type="ARBA" id="ARBA00008894"/>
    </source>
</evidence>
<feature type="domain" description="Disease resistance protein winged helix" evidence="8">
    <location>
        <begin position="438"/>
        <end position="509"/>
    </location>
</feature>
<reference evidence="10" key="1">
    <citation type="submission" date="2020-01" db="EMBL/GenBank/DDBJ databases">
        <title>Genome sequence of Kobresia littledalei, the first chromosome-level genome in the family Cyperaceae.</title>
        <authorList>
            <person name="Qu G."/>
        </authorList>
    </citation>
    <scope>NUCLEOTIDE SEQUENCE</scope>
    <source>
        <strain evidence="10">C.B.Clarke</strain>
        <tissue evidence="10">Leaf</tissue>
    </source>
</reference>
<dbReference type="OrthoDB" id="615970at2759"/>
<dbReference type="CDD" id="cd14798">
    <property type="entry name" value="RX-CC_like"/>
    <property type="match status" value="1"/>
</dbReference>
<comment type="caution">
    <text evidence="10">The sequence shown here is derived from an EMBL/GenBank/DDBJ whole genome shotgun (WGS) entry which is preliminary data.</text>
</comment>
<dbReference type="SUPFAM" id="SSF52058">
    <property type="entry name" value="L domain-like"/>
    <property type="match status" value="1"/>
</dbReference>
<organism evidence="10 11">
    <name type="scientific">Carex littledalei</name>
    <dbReference type="NCBI Taxonomy" id="544730"/>
    <lineage>
        <taxon>Eukaryota</taxon>
        <taxon>Viridiplantae</taxon>
        <taxon>Streptophyta</taxon>
        <taxon>Embryophyta</taxon>
        <taxon>Tracheophyta</taxon>
        <taxon>Spermatophyta</taxon>
        <taxon>Magnoliopsida</taxon>
        <taxon>Liliopsida</taxon>
        <taxon>Poales</taxon>
        <taxon>Cyperaceae</taxon>
        <taxon>Cyperoideae</taxon>
        <taxon>Cariceae</taxon>
        <taxon>Carex</taxon>
        <taxon>Carex subgen. Euthyceras</taxon>
    </lineage>
</organism>
<dbReference type="AlphaFoldDB" id="A0A833VJ16"/>
<dbReference type="InterPro" id="IPR042197">
    <property type="entry name" value="Apaf_helical"/>
</dbReference>
<dbReference type="Gene3D" id="1.10.8.430">
    <property type="entry name" value="Helical domain of apoptotic protease-activating factors"/>
    <property type="match status" value="1"/>
</dbReference>
<dbReference type="GO" id="GO:0009626">
    <property type="term" value="P:plant-type hypersensitive response"/>
    <property type="evidence" value="ECO:0007669"/>
    <property type="project" value="UniProtKB-ARBA"/>
</dbReference>
<dbReference type="InterPro" id="IPR002182">
    <property type="entry name" value="NB-ARC"/>
</dbReference>
<dbReference type="Gene3D" id="3.80.10.10">
    <property type="entry name" value="Ribonuclease Inhibitor"/>
    <property type="match status" value="1"/>
</dbReference>
<dbReference type="PANTHER" id="PTHR23155">
    <property type="entry name" value="DISEASE RESISTANCE PROTEIN RP"/>
    <property type="match status" value="1"/>
</dbReference>
<keyword evidence="11" id="KW-1185">Reference proteome</keyword>
<dbReference type="PANTHER" id="PTHR23155:SF1185">
    <property type="entry name" value="DISEASE RESISTANCE RPP8-LIKE PROTEIN 3-RELATED"/>
    <property type="match status" value="1"/>
</dbReference>
<evidence type="ECO:0000259" key="7">
    <source>
        <dbReference type="Pfam" id="PF18052"/>
    </source>
</evidence>
<comment type="similarity">
    <text evidence="1">Belongs to the disease resistance NB-LRR family.</text>
</comment>
<name>A0A833VJ16_9POAL</name>
<dbReference type="EMBL" id="SWLB01000021">
    <property type="protein sequence ID" value="KAF3324808.1"/>
    <property type="molecule type" value="Genomic_DNA"/>
</dbReference>
<evidence type="ECO:0000259" key="9">
    <source>
        <dbReference type="Pfam" id="PF23598"/>
    </source>
</evidence>